<feature type="domain" description="Cadherin" evidence="14">
    <location>
        <begin position="805"/>
        <end position="916"/>
    </location>
</feature>
<dbReference type="CDD" id="cd11304">
    <property type="entry name" value="Cadherin_repeat"/>
    <property type="match status" value="7"/>
</dbReference>
<feature type="chain" id="PRO_5003287544" evidence="12">
    <location>
        <begin position="26"/>
        <end position="1856"/>
    </location>
</feature>
<dbReference type="Gene3D" id="3.30.505.10">
    <property type="entry name" value="SH2 domain"/>
    <property type="match status" value="1"/>
</dbReference>
<dbReference type="PROSITE" id="PS50268">
    <property type="entry name" value="CADHERIN_2"/>
    <property type="match status" value="8"/>
</dbReference>
<dbReference type="InterPro" id="IPR039808">
    <property type="entry name" value="Cadherin"/>
</dbReference>
<dbReference type="Gene3D" id="2.60.40.60">
    <property type="entry name" value="Cadherins"/>
    <property type="match status" value="7"/>
</dbReference>
<dbReference type="GO" id="GO:0000902">
    <property type="term" value="P:cell morphogenesis"/>
    <property type="evidence" value="ECO:0007669"/>
    <property type="project" value="TreeGrafter"/>
</dbReference>
<proteinExistence type="predicted"/>
<dbReference type="GO" id="GO:0016477">
    <property type="term" value="P:cell migration"/>
    <property type="evidence" value="ECO:0007669"/>
    <property type="project" value="TreeGrafter"/>
</dbReference>
<dbReference type="GO" id="GO:0008013">
    <property type="term" value="F:beta-catenin binding"/>
    <property type="evidence" value="ECO:0007669"/>
    <property type="project" value="TreeGrafter"/>
</dbReference>
<dbReference type="Pfam" id="PF23106">
    <property type="entry name" value="EGF_Teneurin"/>
    <property type="match status" value="1"/>
</dbReference>
<evidence type="ECO:0000259" key="13">
    <source>
        <dbReference type="PROSITE" id="PS50001"/>
    </source>
</evidence>
<dbReference type="InParanoid" id="F2UD23"/>
<dbReference type="SMART" id="SM00252">
    <property type="entry name" value="SH2"/>
    <property type="match status" value="1"/>
</dbReference>
<dbReference type="Pfam" id="PF00017">
    <property type="entry name" value="SH2"/>
    <property type="match status" value="1"/>
</dbReference>
<dbReference type="OrthoDB" id="5977062at2759"/>
<feature type="domain" description="Cadherin" evidence="14">
    <location>
        <begin position="924"/>
        <end position="1012"/>
    </location>
</feature>
<dbReference type="PANTHER" id="PTHR24027">
    <property type="entry name" value="CADHERIN-23"/>
    <property type="match status" value="1"/>
</dbReference>
<dbReference type="Gene3D" id="2.60.120.260">
    <property type="entry name" value="Galactose-binding domain-like"/>
    <property type="match status" value="1"/>
</dbReference>
<dbReference type="SMART" id="SM00112">
    <property type="entry name" value="CA"/>
    <property type="match status" value="6"/>
</dbReference>
<dbReference type="PROSITE" id="PS50001">
    <property type="entry name" value="SH2"/>
    <property type="match status" value="1"/>
</dbReference>
<accession>F2UD23</accession>
<keyword evidence="2 11" id="KW-0812">Transmembrane</keyword>
<evidence type="ECO:0000256" key="11">
    <source>
        <dbReference type="SAM" id="Phobius"/>
    </source>
</evidence>
<dbReference type="InterPro" id="IPR058727">
    <property type="entry name" value="Helical_Vwde"/>
</dbReference>
<dbReference type="GO" id="GO:0034332">
    <property type="term" value="P:adherens junction organization"/>
    <property type="evidence" value="ECO:0007669"/>
    <property type="project" value="TreeGrafter"/>
</dbReference>
<name>F2UD23_SALR5</name>
<feature type="domain" description="Cadherin" evidence="14">
    <location>
        <begin position="1236"/>
        <end position="1356"/>
    </location>
</feature>
<dbReference type="Pfam" id="PF26129">
    <property type="entry name" value="Vwde"/>
    <property type="match status" value="1"/>
</dbReference>
<dbReference type="SUPFAM" id="SSF55550">
    <property type="entry name" value="SH2 domain"/>
    <property type="match status" value="1"/>
</dbReference>
<feature type="domain" description="VWFD" evidence="15">
    <location>
        <begin position="149"/>
        <end position="356"/>
    </location>
</feature>
<evidence type="ECO:0000313" key="17">
    <source>
        <dbReference type="Proteomes" id="UP000007799"/>
    </source>
</evidence>
<dbReference type="FunFam" id="2.10.25.10:FF:000001">
    <property type="entry name" value="Tenascin C"/>
    <property type="match status" value="1"/>
</dbReference>
<reference evidence="16" key="1">
    <citation type="submission" date="2009-08" db="EMBL/GenBank/DDBJ databases">
        <title>Annotation of Salpingoeca rosetta.</title>
        <authorList>
            <consortium name="The Broad Institute Genome Sequencing Platform"/>
            <person name="Russ C."/>
            <person name="Cuomo C."/>
            <person name="Burger G."/>
            <person name="Gray M.W."/>
            <person name="Holland P.W.H."/>
            <person name="King N."/>
            <person name="Lang F.B.F."/>
            <person name="Roger A.J."/>
            <person name="Ruiz-Trillo I."/>
            <person name="Young S.K."/>
            <person name="Zeng Q."/>
            <person name="Gargeya S."/>
            <person name="Alvarado L."/>
            <person name="Berlin A."/>
            <person name="Chapman S.B."/>
            <person name="Chen Z."/>
            <person name="Freedman E."/>
            <person name="Gellesch M."/>
            <person name="Goldberg J."/>
            <person name="Griggs A."/>
            <person name="Gujja S."/>
            <person name="Heilman E."/>
            <person name="Heiman D."/>
            <person name="Howarth C."/>
            <person name="Mehta T."/>
            <person name="Neiman D."/>
            <person name="Pearson M."/>
            <person name="Roberts A."/>
            <person name="Saif S."/>
            <person name="Shea T."/>
            <person name="Shenoy N."/>
            <person name="Sisk P."/>
            <person name="Stolte C."/>
            <person name="Sykes S."/>
            <person name="White J."/>
            <person name="Yandava C."/>
            <person name="Haas B."/>
            <person name="Nusbaum C."/>
            <person name="Birren B."/>
        </authorList>
    </citation>
    <scope>NUCLEOTIDE SEQUENCE [LARGE SCALE GENOMIC DNA]</scope>
    <source>
        <strain evidence="16">ATCC 50818</strain>
    </source>
</reference>
<dbReference type="GO" id="GO:0045296">
    <property type="term" value="F:cadherin binding"/>
    <property type="evidence" value="ECO:0007669"/>
    <property type="project" value="TreeGrafter"/>
</dbReference>
<dbReference type="InterPro" id="IPR000980">
    <property type="entry name" value="SH2"/>
</dbReference>
<dbReference type="Proteomes" id="UP000007799">
    <property type="component" value="Unassembled WGS sequence"/>
</dbReference>
<keyword evidence="5" id="KW-0106">Calcium</keyword>
<evidence type="ECO:0000256" key="4">
    <source>
        <dbReference type="ARBA" id="ARBA00022737"/>
    </source>
</evidence>
<feature type="domain" description="Cadherin" evidence="14">
    <location>
        <begin position="1026"/>
        <end position="1132"/>
    </location>
</feature>
<keyword evidence="8" id="KW-0325">Glycoprotein</keyword>
<feature type="domain" description="Cadherin" evidence="14">
    <location>
        <begin position="1476"/>
        <end position="1597"/>
    </location>
</feature>
<dbReference type="PANTHER" id="PTHR24027:SF422">
    <property type="entry name" value="CADHERIN DOMAIN-CONTAINING PROTEIN"/>
    <property type="match status" value="1"/>
</dbReference>
<keyword evidence="7 11" id="KW-0472">Membrane</keyword>
<dbReference type="GeneID" id="16073346"/>
<dbReference type="InterPro" id="IPR015919">
    <property type="entry name" value="Cadherin-like_sf"/>
</dbReference>
<dbReference type="GO" id="GO:0044331">
    <property type="term" value="P:cell-cell adhesion mediated by cadherin"/>
    <property type="evidence" value="ECO:0007669"/>
    <property type="project" value="TreeGrafter"/>
</dbReference>
<organism evidence="17">
    <name type="scientific">Salpingoeca rosetta (strain ATCC 50818 / BSB-021)</name>
    <dbReference type="NCBI Taxonomy" id="946362"/>
    <lineage>
        <taxon>Eukaryota</taxon>
        <taxon>Choanoflagellata</taxon>
        <taxon>Craspedida</taxon>
        <taxon>Salpingoecidae</taxon>
        <taxon>Salpingoeca</taxon>
    </lineage>
</organism>
<dbReference type="InterPro" id="IPR036860">
    <property type="entry name" value="SH2_dom_sf"/>
</dbReference>
<dbReference type="InterPro" id="IPR000742">
    <property type="entry name" value="EGF"/>
</dbReference>
<dbReference type="GO" id="GO:0016342">
    <property type="term" value="C:catenin complex"/>
    <property type="evidence" value="ECO:0007669"/>
    <property type="project" value="TreeGrafter"/>
</dbReference>
<dbReference type="GO" id="GO:0007156">
    <property type="term" value="P:homophilic cell adhesion via plasma membrane adhesion molecules"/>
    <property type="evidence" value="ECO:0007669"/>
    <property type="project" value="InterPro"/>
</dbReference>
<dbReference type="RefSeq" id="XP_004992775.1">
    <property type="nucleotide sequence ID" value="XM_004992718.1"/>
</dbReference>
<feature type="signal peptide" evidence="12">
    <location>
        <begin position="1"/>
        <end position="25"/>
    </location>
</feature>
<dbReference type="EMBL" id="GL832969">
    <property type="protein sequence ID" value="EGD74518.1"/>
    <property type="molecule type" value="Genomic_DNA"/>
</dbReference>
<protein>
    <submittedName>
        <fullName evidence="16">Uncharacterized protein</fullName>
    </submittedName>
</protein>
<dbReference type="PROSITE" id="PS01186">
    <property type="entry name" value="EGF_2"/>
    <property type="match status" value="1"/>
</dbReference>
<evidence type="ECO:0000256" key="1">
    <source>
        <dbReference type="ARBA" id="ARBA00004167"/>
    </source>
</evidence>
<feature type="domain" description="Cadherin" evidence="14">
    <location>
        <begin position="1344"/>
        <end position="1473"/>
    </location>
</feature>
<keyword evidence="4" id="KW-0677">Repeat</keyword>
<evidence type="ECO:0000256" key="3">
    <source>
        <dbReference type="ARBA" id="ARBA00022729"/>
    </source>
</evidence>
<evidence type="ECO:0000256" key="9">
    <source>
        <dbReference type="PROSITE-ProRule" id="PRU00191"/>
    </source>
</evidence>
<feature type="domain" description="Cadherin" evidence="14">
    <location>
        <begin position="703"/>
        <end position="821"/>
    </location>
</feature>
<evidence type="ECO:0000256" key="10">
    <source>
        <dbReference type="SAM" id="MobiDB-lite"/>
    </source>
</evidence>
<feature type="transmembrane region" description="Helical" evidence="11">
    <location>
        <begin position="1623"/>
        <end position="1645"/>
    </location>
</feature>
<keyword evidence="6 11" id="KW-1133">Transmembrane helix</keyword>
<feature type="region of interest" description="Disordered" evidence="10">
    <location>
        <begin position="1579"/>
        <end position="1618"/>
    </location>
</feature>
<dbReference type="CDD" id="cd00173">
    <property type="entry name" value="SH2"/>
    <property type="match status" value="1"/>
</dbReference>
<dbReference type="InterPro" id="IPR002126">
    <property type="entry name" value="Cadherin-like_dom"/>
</dbReference>
<evidence type="ECO:0000256" key="5">
    <source>
        <dbReference type="ARBA" id="ARBA00022837"/>
    </source>
</evidence>
<feature type="compositionally biased region" description="Low complexity" evidence="10">
    <location>
        <begin position="1579"/>
        <end position="1592"/>
    </location>
</feature>
<evidence type="ECO:0000256" key="7">
    <source>
        <dbReference type="ARBA" id="ARBA00023136"/>
    </source>
</evidence>
<keyword evidence="17" id="KW-1185">Reference proteome</keyword>
<dbReference type="eggNOG" id="KOG4289">
    <property type="taxonomic scope" value="Eukaryota"/>
</dbReference>
<dbReference type="GO" id="GO:0016339">
    <property type="term" value="P:calcium-dependent cell-cell adhesion via plasma membrane cell adhesion molecules"/>
    <property type="evidence" value="ECO:0007669"/>
    <property type="project" value="TreeGrafter"/>
</dbReference>
<dbReference type="eggNOG" id="KOG1217">
    <property type="taxonomic scope" value="Eukaryota"/>
</dbReference>
<keyword evidence="3 12" id="KW-0732">Signal</keyword>
<gene>
    <name evidence="16" type="ORF">PTSG_05882</name>
</gene>
<evidence type="ECO:0000256" key="6">
    <source>
        <dbReference type="ARBA" id="ARBA00022989"/>
    </source>
</evidence>
<evidence type="ECO:0000256" key="12">
    <source>
        <dbReference type="SAM" id="SignalP"/>
    </source>
</evidence>
<dbReference type="GO" id="GO:0005509">
    <property type="term" value="F:calcium ion binding"/>
    <property type="evidence" value="ECO:0007669"/>
    <property type="project" value="InterPro"/>
</dbReference>
<feature type="domain" description="Cadherin" evidence="14">
    <location>
        <begin position="1126"/>
        <end position="1243"/>
    </location>
</feature>
<evidence type="ECO:0000259" key="14">
    <source>
        <dbReference type="PROSITE" id="PS50268"/>
    </source>
</evidence>
<evidence type="ECO:0000256" key="2">
    <source>
        <dbReference type="ARBA" id="ARBA00022692"/>
    </source>
</evidence>
<dbReference type="GO" id="GO:0005912">
    <property type="term" value="C:adherens junction"/>
    <property type="evidence" value="ECO:0007669"/>
    <property type="project" value="TreeGrafter"/>
</dbReference>
<keyword evidence="9" id="KW-0727">SH2 domain</keyword>
<evidence type="ECO:0000256" key="8">
    <source>
        <dbReference type="ARBA" id="ARBA00023180"/>
    </source>
</evidence>
<dbReference type="Pfam" id="PF00028">
    <property type="entry name" value="Cadherin"/>
    <property type="match status" value="2"/>
</dbReference>
<dbReference type="KEGG" id="sre:PTSG_05882"/>
<dbReference type="InterPro" id="IPR001846">
    <property type="entry name" value="VWF_type-D"/>
</dbReference>
<evidence type="ECO:0000259" key="15">
    <source>
        <dbReference type="PROSITE" id="PS51233"/>
    </source>
</evidence>
<dbReference type="PROSITE" id="PS51233">
    <property type="entry name" value="VWFD"/>
    <property type="match status" value="1"/>
</dbReference>
<feature type="domain" description="SH2" evidence="13">
    <location>
        <begin position="1692"/>
        <end position="1795"/>
    </location>
</feature>
<dbReference type="SUPFAM" id="SSF49313">
    <property type="entry name" value="Cadherin-like"/>
    <property type="match status" value="6"/>
</dbReference>
<comment type="subcellular location">
    <subcellularLocation>
        <location evidence="1">Membrane</location>
        <topology evidence="1">Single-pass membrane protein</topology>
    </subcellularLocation>
</comment>
<dbReference type="GO" id="GO:0007043">
    <property type="term" value="P:cell-cell junction assembly"/>
    <property type="evidence" value="ECO:0007669"/>
    <property type="project" value="TreeGrafter"/>
</dbReference>
<evidence type="ECO:0000313" key="16">
    <source>
        <dbReference type="EMBL" id="EGD74518.1"/>
    </source>
</evidence>
<dbReference type="PRINTS" id="PR00205">
    <property type="entry name" value="CADHERIN"/>
</dbReference>
<sequence length="1856" mass="197922">MRAPGGVCAATVVAGFFLLLTCVSAAPVPEPRLIVTPVSKIIDEGEDVTLSFSLTEPIICRSVFDDCRVLLLITNARPDEIALSACYLQWHADEWDVTKQITVSGVEDFVDDGEKTFTLITEPLQSNSEYYANFDADDIVIKTQSYQPAQCSSTTDPNQISWDGRRSTFTSSGTYLLWGAPMRDWEVQTRVTNGRNCAVGVREGCDLVVLDQCSGNGLVMYSDFNNPPSQRLSVRQESGTNNYIISSARSAAQVRVVVRVRVVFQGMTSCGWSGCRRAPRFSSTRWLDVYGTAPGFDFGYVDRANAANTEPRTRGLCGSYDNDRSNDPINGNGLVIPSSRDFFRTRKAGACTPYSRPEPDVAFCEAPPRPVQRPVLRSPDIEDLTELLKTLDIGDDDPRAAYEFDPQEVGSIFLGDEQVARYENLCESAITGSLAADVCAEVGVDIQQYIDNCIEDLVTQQDEDLILGAIDSMKEDCEFLASTNITLFDQDEAGNLVPGQLQRAVVERLCPGDCSFNGVCNNGTCICNDGWSGADCSTNITVVPANNGLFPFSCDINTACPTVITVSSEQLLPGPGLNCLVDGEETPGRFIASAQMQCAIPRVNITGAQERVLPVRISRESGEYSTARPFIFYDGRCKQCTRDGECTIKPNACVIDNQCVLEGQAPADNPCMRCQPQVSQTAYTPAFEDAQCAPEIRGLDSYITVSEGTQRGEEVAAFTVGNTFAEEEYDVVLSSDGENDGASDVFSVLDRGNGAFALILFDNVDYEATPSYALTVAATGRSSGLVHEVRVSVDVLNVNENPAMDQDAYTAALPENAAPQFLFRVSATDPDSVLVRDAVDARYSEVSFSLTGFRFASDAALFAVNPTTGEVSTTGPLNHEDRGEYVFEVVATDGAGARATATATVTVTNVNEQPTFVRLSQIFVHEDAALGTTVGTLSTVDPDRDNTFTYALLNGTDLFAIQGDALVTAVEFDFSGDNKDVPLLIRSADQGGLVVEEVITVRIVNQNDAPTAIALVQVEHGKDASELTTPLTAIPEDTPSDSVVGLFKVTDPDASDLHILTLTDDADGTFAVSGPALILVKPLDFESTPTHTIRVIATDTGFPPLTSPEQAFTITVEDRPDAPREIALVPSTTITENTPAGTVIGVVRARDDDPSQPMTIEVSQECPFELSGGVDCANSEQGHTICTAQVTLTRQIDLEGPAYKCVVTATTTADDGLFGRETIVVPVENVNEPPTSVALSPATIVEGAPAGTFVGFLSATDVDEGDVEFEFALADSTAANARFAIKRQLDGGVERAAVVVAGDLDHETRPTETIMVTVTDNGGASATLPVEIAVTDRPMHIAINTTVIDEVVRPSEAVGQEVAHVTLVNFDRDDLTVVFTVSAPTEDTGLARRSADDVAFDVLPSGQPNTARLVIRDGSLLDYESLPNHVYAFTVRASFVAAGGSSGSGVAVPAPVSSTIEVEVRNVEEPPVFNTPEVTAPVGVAPNADSGTPVVVLSAYDPENAGDVTYAIESGNDDGIFIIGSTTGEVTVIRTPETTGAQLDQMFELVIVVTDSTGAHSSRFVLPIVLDTSLATTSATSTSTTTSTADTTVDPSIVVDPTAPGGEDLESKGSSNSAASSTIPVVIGVCAGLLLVVAVALLLFVRGRRKELHPSFASTPSTMDNPLYHGHHMHHAPVSGFVDGFSSQLYPWYRAEMSRADCEMELLNRAAVGEFIIRDYPTSPGWYMLHVRTGTAEVAEVKIRPQGQEGKFVLVGDNSGAAFASLPELVQHYAATTSPVLGVALVAASGARQPVVHQYDDVPAVMRRGQALEEDPNAPHLPLKSHQADMIAQVASGDDFYGNTHAARDLLGSSAI</sequence>